<dbReference type="Gene3D" id="2.130.10.10">
    <property type="entry name" value="YVTN repeat-like/Quinoprotein amine dehydrogenase"/>
    <property type="match status" value="1"/>
</dbReference>
<organism evidence="2 3">
    <name type="scientific">Aquabacterium lacunae</name>
    <dbReference type="NCBI Taxonomy" id="2528630"/>
    <lineage>
        <taxon>Bacteria</taxon>
        <taxon>Pseudomonadati</taxon>
        <taxon>Pseudomonadota</taxon>
        <taxon>Betaproteobacteria</taxon>
        <taxon>Burkholderiales</taxon>
        <taxon>Aquabacterium</taxon>
    </lineage>
</organism>
<dbReference type="EMBL" id="SIXI01000002">
    <property type="protein sequence ID" value="TBO32383.1"/>
    <property type="molecule type" value="Genomic_DNA"/>
</dbReference>
<evidence type="ECO:0000256" key="1">
    <source>
        <dbReference type="SAM" id="Phobius"/>
    </source>
</evidence>
<dbReference type="OrthoDB" id="9152389at2"/>
<gene>
    <name evidence="2" type="ORF">EYS42_04045</name>
</gene>
<dbReference type="AlphaFoldDB" id="A0A4Q9GZG0"/>
<feature type="transmembrane region" description="Helical" evidence="1">
    <location>
        <begin position="408"/>
        <end position="424"/>
    </location>
</feature>
<feature type="transmembrane region" description="Helical" evidence="1">
    <location>
        <begin position="610"/>
        <end position="632"/>
    </location>
</feature>
<feature type="transmembrane region" description="Helical" evidence="1">
    <location>
        <begin position="644"/>
        <end position="664"/>
    </location>
</feature>
<name>A0A4Q9GZG0_9BURK</name>
<feature type="transmembrane region" description="Helical" evidence="1">
    <location>
        <begin position="385"/>
        <end position="402"/>
    </location>
</feature>
<sequence length="670" mass="74208">MSPPPSRLGSWLAGLCLLVSMLLAGGSVQWHRDALTHQGPSALAPLADGRVWVVVDSGLLLLDTAGHTVQQVPLDRLGLPKAPATLSVRSLVDHDELLAMSRGHPDVVVLNGQTGALTRTVHLDWPADLRHQLDGAVWLAVHLDGRMAVATGGSHTVVLFSPEGRLLARSQPGTFEFTNRLWWEGDTLWATDTNRAALVGLSGLDLRQTSRLTLKPTTDRQYLALSDTHPARGVPDSPVATIALLDARMQKGDVAFVMPDGALKALELPDTAEPRDLAWRREELLVIDGHDWRIRRFGVDGHALDDYADATLRHALASERAQADAAMDRHRLARLGAVVALLLGMLCWALQRWRQQAPARAEAGMELRFVGTMPEQAPRRLVKALIARAPLLMTLAFLALIVQPGSTWPVRFGSLGGMLAALALQPSWLKRLARHPAFESMLNQQALQWLRLTPHWAAAAKPGEHARETWMMRDGMRVRWMVLTSRRLLAFRSPPSGTQALEARWYRAGIERVRLVSRKRLPTWTRLQHTFAPGVWMQIRMADGRILQGLVPSQVTAERVLHHLGIPAAQREEVEPLALDTLQAPGWVPALLSGIVPGAGQWWQHRRAQALLFFVFWAVWLVAVSLPVGLAFWHRSTEIGTSAWVMALMPPLWTQALAGLDAWIQRPRRA</sequence>
<dbReference type="SUPFAM" id="SSF75011">
    <property type="entry name" value="3-carboxy-cis,cis-mucoante lactonizing enzyme"/>
    <property type="match status" value="1"/>
</dbReference>
<evidence type="ECO:0000313" key="2">
    <source>
        <dbReference type="EMBL" id="TBO32383.1"/>
    </source>
</evidence>
<keyword evidence="1" id="KW-1133">Transmembrane helix</keyword>
<accession>A0A4Q9GZG0</accession>
<keyword evidence="1" id="KW-0812">Transmembrane</keyword>
<keyword evidence="1" id="KW-0472">Membrane</keyword>
<comment type="caution">
    <text evidence="2">The sequence shown here is derived from an EMBL/GenBank/DDBJ whole genome shotgun (WGS) entry which is preliminary data.</text>
</comment>
<evidence type="ECO:0008006" key="4">
    <source>
        <dbReference type="Google" id="ProtNLM"/>
    </source>
</evidence>
<evidence type="ECO:0000313" key="3">
    <source>
        <dbReference type="Proteomes" id="UP000292120"/>
    </source>
</evidence>
<proteinExistence type="predicted"/>
<protein>
    <recommendedName>
        <fullName evidence="4">WD40 repeat domain-containing protein</fullName>
    </recommendedName>
</protein>
<dbReference type="RefSeq" id="WP_130966597.1">
    <property type="nucleotide sequence ID" value="NZ_SIXI01000002.1"/>
</dbReference>
<feature type="transmembrane region" description="Helical" evidence="1">
    <location>
        <begin position="332"/>
        <end position="350"/>
    </location>
</feature>
<dbReference type="InterPro" id="IPR015943">
    <property type="entry name" value="WD40/YVTN_repeat-like_dom_sf"/>
</dbReference>
<reference evidence="2 3" key="1">
    <citation type="submission" date="2019-02" db="EMBL/GenBank/DDBJ databases">
        <title>Aquabacterium sp. strain KMB7.</title>
        <authorList>
            <person name="Chen W.-M."/>
        </authorList>
    </citation>
    <scope>NUCLEOTIDE SEQUENCE [LARGE SCALE GENOMIC DNA]</scope>
    <source>
        <strain evidence="2 3">KMB7</strain>
    </source>
</reference>
<keyword evidence="3" id="KW-1185">Reference proteome</keyword>
<dbReference type="Proteomes" id="UP000292120">
    <property type="component" value="Unassembled WGS sequence"/>
</dbReference>